<name>A0A0B6Y9Y1_9EUPU</name>
<proteinExistence type="predicted"/>
<reference evidence="1" key="1">
    <citation type="submission" date="2014-12" db="EMBL/GenBank/DDBJ databases">
        <title>Insight into the proteome of Arion vulgaris.</title>
        <authorList>
            <person name="Aradska J."/>
            <person name="Bulat T."/>
            <person name="Smidak R."/>
            <person name="Sarate P."/>
            <person name="Gangsoo J."/>
            <person name="Sialana F."/>
            <person name="Bilban M."/>
            <person name="Lubec G."/>
        </authorList>
    </citation>
    <scope>NUCLEOTIDE SEQUENCE</scope>
    <source>
        <tissue evidence="1">Skin</tissue>
    </source>
</reference>
<dbReference type="EMBL" id="HACG01006094">
    <property type="protein sequence ID" value="CEK52959.1"/>
    <property type="molecule type" value="Transcribed_RNA"/>
</dbReference>
<gene>
    <name evidence="1" type="primary">ORF18601</name>
</gene>
<sequence length="57" mass="6716">MRQQANKRKHQTTICLSQHTTNKMVVIHCMYAQNEQETSHIIIEVDIKGQEKQIVRP</sequence>
<organism evidence="1">
    <name type="scientific">Arion vulgaris</name>
    <dbReference type="NCBI Taxonomy" id="1028688"/>
    <lineage>
        <taxon>Eukaryota</taxon>
        <taxon>Metazoa</taxon>
        <taxon>Spiralia</taxon>
        <taxon>Lophotrochozoa</taxon>
        <taxon>Mollusca</taxon>
        <taxon>Gastropoda</taxon>
        <taxon>Heterobranchia</taxon>
        <taxon>Euthyneura</taxon>
        <taxon>Panpulmonata</taxon>
        <taxon>Eupulmonata</taxon>
        <taxon>Stylommatophora</taxon>
        <taxon>Helicina</taxon>
        <taxon>Arionoidea</taxon>
        <taxon>Arionidae</taxon>
        <taxon>Arion</taxon>
    </lineage>
</organism>
<dbReference type="AlphaFoldDB" id="A0A0B6Y9Y1"/>
<evidence type="ECO:0000313" key="1">
    <source>
        <dbReference type="EMBL" id="CEK52959.1"/>
    </source>
</evidence>
<accession>A0A0B6Y9Y1</accession>
<protein>
    <submittedName>
        <fullName evidence="1">Uncharacterized protein</fullName>
    </submittedName>
</protein>